<proteinExistence type="inferred from homology"/>
<dbReference type="EMBL" id="JBHSPA010000031">
    <property type="protein sequence ID" value="MFC5827769.1"/>
    <property type="molecule type" value="Genomic_DNA"/>
</dbReference>
<evidence type="ECO:0000256" key="1">
    <source>
        <dbReference type="ARBA" id="ARBA00005854"/>
    </source>
</evidence>
<evidence type="ECO:0000259" key="6">
    <source>
        <dbReference type="Pfam" id="PF02826"/>
    </source>
</evidence>
<dbReference type="PANTHER" id="PTHR42789:SF1">
    <property type="entry name" value="D-ISOMER SPECIFIC 2-HYDROXYACID DEHYDROGENASE FAMILY PROTEIN (AFU_ORTHOLOGUE AFUA_6G10090)"/>
    <property type="match status" value="1"/>
</dbReference>
<feature type="domain" description="D-isomer specific 2-hydroxyacid dehydrogenase catalytic" evidence="5">
    <location>
        <begin position="5"/>
        <end position="312"/>
    </location>
</feature>
<dbReference type="PROSITE" id="PS00671">
    <property type="entry name" value="D_2_HYDROXYACID_DH_3"/>
    <property type="match status" value="1"/>
</dbReference>
<protein>
    <submittedName>
        <fullName evidence="7">NAD(P)-dependent oxidoreductase</fullName>
    </submittedName>
</protein>
<evidence type="ECO:0000313" key="7">
    <source>
        <dbReference type="EMBL" id="MFC5827769.1"/>
    </source>
</evidence>
<evidence type="ECO:0000313" key="8">
    <source>
        <dbReference type="Proteomes" id="UP001596058"/>
    </source>
</evidence>
<organism evidence="7 8">
    <name type="scientific">Nonomuraea insulae</name>
    <dbReference type="NCBI Taxonomy" id="1616787"/>
    <lineage>
        <taxon>Bacteria</taxon>
        <taxon>Bacillati</taxon>
        <taxon>Actinomycetota</taxon>
        <taxon>Actinomycetes</taxon>
        <taxon>Streptosporangiales</taxon>
        <taxon>Streptosporangiaceae</taxon>
        <taxon>Nonomuraea</taxon>
    </lineage>
</organism>
<dbReference type="InterPro" id="IPR036291">
    <property type="entry name" value="NAD(P)-bd_dom_sf"/>
</dbReference>
<name>A0ABW1CPU0_9ACTN</name>
<evidence type="ECO:0000259" key="5">
    <source>
        <dbReference type="Pfam" id="PF00389"/>
    </source>
</evidence>
<dbReference type="Gene3D" id="3.40.50.720">
    <property type="entry name" value="NAD(P)-binding Rossmann-like Domain"/>
    <property type="match status" value="2"/>
</dbReference>
<dbReference type="InterPro" id="IPR006139">
    <property type="entry name" value="D-isomer_2_OHA_DH_cat_dom"/>
</dbReference>
<reference evidence="8" key="1">
    <citation type="journal article" date="2019" name="Int. J. Syst. Evol. Microbiol.">
        <title>The Global Catalogue of Microorganisms (GCM) 10K type strain sequencing project: providing services to taxonomists for standard genome sequencing and annotation.</title>
        <authorList>
            <consortium name="The Broad Institute Genomics Platform"/>
            <consortium name="The Broad Institute Genome Sequencing Center for Infectious Disease"/>
            <person name="Wu L."/>
            <person name="Ma J."/>
        </authorList>
    </citation>
    <scope>NUCLEOTIDE SEQUENCE [LARGE SCALE GENOMIC DNA]</scope>
    <source>
        <strain evidence="8">CCUG 53903</strain>
    </source>
</reference>
<dbReference type="Proteomes" id="UP001596058">
    <property type="component" value="Unassembled WGS sequence"/>
</dbReference>
<dbReference type="InterPro" id="IPR029753">
    <property type="entry name" value="D-isomer_DH_CS"/>
</dbReference>
<dbReference type="PANTHER" id="PTHR42789">
    <property type="entry name" value="D-ISOMER SPECIFIC 2-HYDROXYACID DEHYDROGENASE FAMILY PROTEIN (AFU_ORTHOLOGUE AFUA_6G10090)"/>
    <property type="match status" value="1"/>
</dbReference>
<dbReference type="Pfam" id="PF00389">
    <property type="entry name" value="2-Hacid_dh"/>
    <property type="match status" value="1"/>
</dbReference>
<keyword evidence="8" id="KW-1185">Reference proteome</keyword>
<dbReference type="InterPro" id="IPR006140">
    <property type="entry name" value="D-isomer_DH_NAD-bd"/>
</dbReference>
<gene>
    <name evidence="7" type="ORF">ACFPZ3_28245</name>
</gene>
<evidence type="ECO:0000256" key="4">
    <source>
        <dbReference type="RuleBase" id="RU003719"/>
    </source>
</evidence>
<sequence length="314" mass="32658">MKGRILVLDPIDAHALDRLRDTFEVVVRLQPGRKELIGLVGDADAIVLRSGARLSAEVLTAARRLRVVARAGSGTDNIDLAAARDAGVRVFNVPGASAEAVAELALGLTLALTRKIALADRQVRAGVWDKPALAGPQLAGRTLGVVGYGGIGSRIAALAQGFSMRTLAAAEHGGEERRRALARQGTRLVELPALLRESDVVCLAVPLTARTRHLIAAPELHAMRRSAYLVNVSRGDVVDEDALAAALRDGTIAGAALDVFTQEGDAGALAALDNVVLTPHIGAMSVDVQRLIGDIVADSIITALDGGAVANQLC</sequence>
<dbReference type="Pfam" id="PF02826">
    <property type="entry name" value="2-Hacid_dh_C"/>
    <property type="match status" value="1"/>
</dbReference>
<evidence type="ECO:0000256" key="3">
    <source>
        <dbReference type="ARBA" id="ARBA00023027"/>
    </source>
</evidence>
<keyword evidence="2 4" id="KW-0560">Oxidoreductase</keyword>
<comment type="similarity">
    <text evidence="1 4">Belongs to the D-isomer specific 2-hydroxyacid dehydrogenase family.</text>
</comment>
<evidence type="ECO:0000256" key="2">
    <source>
        <dbReference type="ARBA" id="ARBA00023002"/>
    </source>
</evidence>
<comment type="caution">
    <text evidence="7">The sequence shown here is derived from an EMBL/GenBank/DDBJ whole genome shotgun (WGS) entry which is preliminary data.</text>
</comment>
<dbReference type="SUPFAM" id="SSF51735">
    <property type="entry name" value="NAD(P)-binding Rossmann-fold domains"/>
    <property type="match status" value="1"/>
</dbReference>
<dbReference type="InterPro" id="IPR050857">
    <property type="entry name" value="D-2-hydroxyacid_DH"/>
</dbReference>
<dbReference type="SUPFAM" id="SSF52283">
    <property type="entry name" value="Formate/glycerate dehydrogenase catalytic domain-like"/>
    <property type="match status" value="1"/>
</dbReference>
<feature type="domain" description="D-isomer specific 2-hydroxyacid dehydrogenase NAD-binding" evidence="6">
    <location>
        <begin position="106"/>
        <end position="282"/>
    </location>
</feature>
<keyword evidence="3" id="KW-0520">NAD</keyword>
<dbReference type="RefSeq" id="WP_379517270.1">
    <property type="nucleotide sequence ID" value="NZ_JBHSPA010000031.1"/>
</dbReference>
<accession>A0ABW1CPU0</accession>